<dbReference type="Proteomes" id="UP000184052">
    <property type="component" value="Unassembled WGS sequence"/>
</dbReference>
<proteinExistence type="predicted"/>
<name>A0A1M6CZL2_9FIRM</name>
<evidence type="ECO:0000313" key="1">
    <source>
        <dbReference type="EMBL" id="SHI66462.1"/>
    </source>
</evidence>
<keyword evidence="2" id="KW-1185">Reference proteome</keyword>
<dbReference type="AlphaFoldDB" id="A0A1M6CZL2"/>
<gene>
    <name evidence="1" type="ORF">SAMN02745751_00733</name>
</gene>
<dbReference type="SUPFAM" id="SSF52402">
    <property type="entry name" value="Adenine nucleotide alpha hydrolases-like"/>
    <property type="match status" value="1"/>
</dbReference>
<reference evidence="1 2" key="1">
    <citation type="submission" date="2016-11" db="EMBL/GenBank/DDBJ databases">
        <authorList>
            <person name="Jaros S."/>
            <person name="Januszkiewicz K."/>
            <person name="Wedrychowicz H."/>
        </authorList>
    </citation>
    <scope>NUCLEOTIDE SEQUENCE [LARGE SCALE GENOMIC DNA]</scope>
    <source>
        <strain evidence="1 2">DSM 17477</strain>
    </source>
</reference>
<dbReference type="EMBL" id="FQZL01000006">
    <property type="protein sequence ID" value="SHI66462.1"/>
    <property type="molecule type" value="Genomic_DNA"/>
</dbReference>
<sequence length="120" mass="13737">MINNIMVCVTQQKTCERLIDKGYSLKNDEDMLYVVHVVNENEKLLRNYTDGEALEYLFGITKKLGAELVIERSKNIIDTLVKFADKNDVGKVVLGKSPDGKSKFEDKLKKKLKDIEMIII</sequence>
<evidence type="ECO:0000313" key="2">
    <source>
        <dbReference type="Proteomes" id="UP000184052"/>
    </source>
</evidence>
<dbReference type="RefSeq" id="WP_245819738.1">
    <property type="nucleotide sequence ID" value="NZ_FQZL01000006.1"/>
</dbReference>
<protein>
    <recommendedName>
        <fullName evidence="3">Universal stress protein family protein</fullName>
    </recommendedName>
</protein>
<accession>A0A1M6CZL2</accession>
<evidence type="ECO:0008006" key="3">
    <source>
        <dbReference type="Google" id="ProtNLM"/>
    </source>
</evidence>
<organism evidence="1 2">
    <name type="scientific">Dethiosulfatibacter aminovorans DSM 17477</name>
    <dbReference type="NCBI Taxonomy" id="1121476"/>
    <lineage>
        <taxon>Bacteria</taxon>
        <taxon>Bacillati</taxon>
        <taxon>Bacillota</taxon>
        <taxon>Tissierellia</taxon>
        <taxon>Dethiosulfatibacter</taxon>
    </lineage>
</organism>
<dbReference type="STRING" id="1121476.SAMN02745751_00733"/>